<evidence type="ECO:0008006" key="3">
    <source>
        <dbReference type="Google" id="ProtNLM"/>
    </source>
</evidence>
<protein>
    <recommendedName>
        <fullName evidence="3">Phosphotransferase</fullName>
    </recommendedName>
</protein>
<evidence type="ECO:0000313" key="1">
    <source>
        <dbReference type="EMBL" id="ETR71858.1"/>
    </source>
</evidence>
<dbReference type="SUPFAM" id="SSF55594">
    <property type="entry name" value="HPr-like"/>
    <property type="match status" value="1"/>
</dbReference>
<dbReference type="EMBL" id="ATBP01000212">
    <property type="protein sequence ID" value="ETR71858.1"/>
    <property type="molecule type" value="Genomic_DNA"/>
</dbReference>
<reference evidence="2" key="1">
    <citation type="submission" date="2012-11" db="EMBL/GenBank/DDBJ databases">
        <authorList>
            <person name="Lucero-Rivera Y.E."/>
            <person name="Tovar-Ramirez D."/>
        </authorList>
    </citation>
    <scope>NUCLEOTIDE SEQUENCE [LARGE SCALE GENOMIC DNA]</scope>
    <source>
        <strain evidence="2">Araruama</strain>
    </source>
</reference>
<gene>
    <name evidence="1" type="ORF">OMM_02161</name>
</gene>
<sequence length="480" mass="55890">MKGIWHIFQRNMETQMAFYEQLKSEIFEMIGKLYDLYPKDVPFTNNHIDQLSFEEKASLFSQEFLSTFVHIQKQAKDHDIFTKKLYSRLISTSHLLEDFLDFHGAKSNKQWYYYRELTATVRHLSLAGCSQRHISNRLDQYMITKPECFVEEGEKTHQFITQTLIHLSDIILDEARALGLKVPEILKWEYFPGLSATDELSFDIDEDLDGIQKDELRKNYVKIANDYLNIVKDFEKHTFHVPYPIEKIKEMVPDVINEVEIRRYEMVVHNLQSYFDSYVVYGRGNVCDLKLRKLRAAFSIPLHLLKMMGRLLHFYERHIIDAGNKDIFKQVKDKLGGLVDSELLLDRTINYGLFYVCTFLLIGKEWATEILNENIKQSEVKVPVPEPKGFHMRPSLLVAKIVEHFGGKVHLCLADTSFDAGSVLDLQWAGGKIMKEGIKNVRFKGDARALNDITLLADLNYLEDKFGAKSEIPPELNYLK</sequence>
<dbReference type="InterPro" id="IPR035895">
    <property type="entry name" value="HPr-like_sf"/>
</dbReference>
<dbReference type="Proteomes" id="UP000189670">
    <property type="component" value="Unassembled WGS sequence"/>
</dbReference>
<dbReference type="AlphaFoldDB" id="A0A1V1PAN7"/>
<organism evidence="1 2">
    <name type="scientific">Candidatus Magnetoglobus multicellularis str. Araruama</name>
    <dbReference type="NCBI Taxonomy" id="890399"/>
    <lineage>
        <taxon>Bacteria</taxon>
        <taxon>Pseudomonadati</taxon>
        <taxon>Thermodesulfobacteriota</taxon>
        <taxon>Desulfobacteria</taxon>
        <taxon>Desulfobacterales</taxon>
        <taxon>Desulfobacteraceae</taxon>
        <taxon>Candidatus Magnetoglobus</taxon>
    </lineage>
</organism>
<proteinExistence type="predicted"/>
<evidence type="ECO:0000313" key="2">
    <source>
        <dbReference type="Proteomes" id="UP000189670"/>
    </source>
</evidence>
<name>A0A1V1PAN7_9BACT</name>
<accession>A0A1V1PAN7</accession>
<comment type="caution">
    <text evidence="1">The sequence shown here is derived from an EMBL/GenBank/DDBJ whole genome shotgun (WGS) entry which is preliminary data.</text>
</comment>